<sequence length="442" mass="49438">MVKLSYDEISSLGLINLTKRGRIEINLSARGKETLPTSNIYVEVMAKSEKCLRAQALEKIHNSSWIVVGAGGSEDGFESGDVVTVASGRLTVAGVARLMRLGLTYGLGNGSSLNWVIVHQIGLSSNKFAMGDELKGIQKDVVKGNIVESSPSSLMGLGVELDGENKVSQFENIDVVNQQPNGSPNLNGVIQYGGNGNGQNRSWETLSLDKVTQETCKFGVGRIGYARVLMEVDAARRLQECVCVGMSSEDNSHTKIMEVRVEFQWHPSQFNKHMERRELWNRGRAIVTPSMKNFRNCVEELEVDDIIKLVLCSPGMGISDHSPSVIALLQCVALKPRPLKFFNYLVYKEGFLAVIKKMWATKFSIVSMFQVVKKLKVLKLYLKELNRKQGDLNHKVVIIRKEVENIQKVLDLDPRNEDLRETEVVFSGVFRMTLLDEERFLK</sequence>
<comment type="caution">
    <text evidence="1">The sequence shown here is derived from an EMBL/GenBank/DDBJ whole genome shotgun (WGS) entry which is preliminary data.</text>
</comment>
<evidence type="ECO:0000313" key="2">
    <source>
        <dbReference type="Proteomes" id="UP001163603"/>
    </source>
</evidence>
<dbReference type="EMBL" id="CM047743">
    <property type="protein sequence ID" value="KAJ0029909.1"/>
    <property type="molecule type" value="Genomic_DNA"/>
</dbReference>
<name>A0ACC0Y486_9ROSI</name>
<organism evidence="1 2">
    <name type="scientific">Pistacia integerrima</name>
    <dbReference type="NCBI Taxonomy" id="434235"/>
    <lineage>
        <taxon>Eukaryota</taxon>
        <taxon>Viridiplantae</taxon>
        <taxon>Streptophyta</taxon>
        <taxon>Embryophyta</taxon>
        <taxon>Tracheophyta</taxon>
        <taxon>Spermatophyta</taxon>
        <taxon>Magnoliopsida</taxon>
        <taxon>eudicotyledons</taxon>
        <taxon>Gunneridae</taxon>
        <taxon>Pentapetalae</taxon>
        <taxon>rosids</taxon>
        <taxon>malvids</taxon>
        <taxon>Sapindales</taxon>
        <taxon>Anacardiaceae</taxon>
        <taxon>Pistacia</taxon>
    </lineage>
</organism>
<reference evidence="2" key="1">
    <citation type="journal article" date="2023" name="G3 (Bethesda)">
        <title>Genome assembly and association tests identify interacting loci associated with vigor, precocity, and sex in interspecific pistachio rootstocks.</title>
        <authorList>
            <person name="Palmer W."/>
            <person name="Jacygrad E."/>
            <person name="Sagayaradj S."/>
            <person name="Cavanaugh K."/>
            <person name="Han R."/>
            <person name="Bertier L."/>
            <person name="Beede B."/>
            <person name="Kafkas S."/>
            <person name="Golino D."/>
            <person name="Preece J."/>
            <person name="Michelmore R."/>
        </authorList>
    </citation>
    <scope>NUCLEOTIDE SEQUENCE [LARGE SCALE GENOMIC DNA]</scope>
</reference>
<protein>
    <submittedName>
        <fullName evidence="1">Uncharacterized protein</fullName>
    </submittedName>
</protein>
<evidence type="ECO:0000313" key="1">
    <source>
        <dbReference type="EMBL" id="KAJ0029909.1"/>
    </source>
</evidence>
<proteinExistence type="predicted"/>
<accession>A0ACC0Y486</accession>
<dbReference type="Proteomes" id="UP001163603">
    <property type="component" value="Chromosome 8"/>
</dbReference>
<gene>
    <name evidence="1" type="ORF">Pint_13654</name>
</gene>
<keyword evidence="2" id="KW-1185">Reference proteome</keyword>